<keyword evidence="1" id="KW-0449">Lipoprotein</keyword>
<reference evidence="1" key="1">
    <citation type="submission" date="2023-03" db="EMBL/GenBank/DDBJ databases">
        <authorList>
            <person name="Pearce D."/>
        </authorList>
    </citation>
    <scope>NUCLEOTIDE SEQUENCE</scope>
    <source>
        <strain evidence="1">Mc</strain>
    </source>
</reference>
<name>A0AA35UNN9_METCP</name>
<proteinExistence type="predicted"/>
<evidence type="ECO:0000313" key="2">
    <source>
        <dbReference type="Proteomes" id="UP001158598"/>
    </source>
</evidence>
<organism evidence="1 2">
    <name type="scientific">Methylococcus capsulatus</name>
    <dbReference type="NCBI Taxonomy" id="414"/>
    <lineage>
        <taxon>Bacteria</taxon>
        <taxon>Pseudomonadati</taxon>
        <taxon>Pseudomonadota</taxon>
        <taxon>Gammaproteobacteria</taxon>
        <taxon>Methylococcales</taxon>
        <taxon>Methylococcaceae</taxon>
        <taxon>Methylococcus</taxon>
    </lineage>
</organism>
<sequence length="106" mass="10974">MRMWKRGWTVRCVSGFPGAAILALRLTLAGCVQVGPKELVPKPILTPAFAPESCALPDLPPLASTVFVDIAPGRPPKADAGGKALVVGYGRAREAIQACKGGAEGH</sequence>
<dbReference type="Proteomes" id="UP001158598">
    <property type="component" value="Chromosome"/>
</dbReference>
<gene>
    <name evidence="1" type="ORF">MCNOR_0489</name>
</gene>
<dbReference type="AlphaFoldDB" id="A0AA35UNN9"/>
<dbReference type="EMBL" id="OX458332">
    <property type="protein sequence ID" value="CAI8742491.1"/>
    <property type="molecule type" value="Genomic_DNA"/>
</dbReference>
<accession>A0AA35UNN9</accession>
<protein>
    <submittedName>
        <fullName evidence="1">Prophage MuMc02, lipoprotein</fullName>
    </submittedName>
</protein>
<evidence type="ECO:0000313" key="1">
    <source>
        <dbReference type="EMBL" id="CAI8742491.1"/>
    </source>
</evidence>